<organism evidence="1 2">
    <name type="scientific">Trichonephila clavata</name>
    <name type="common">Joro spider</name>
    <name type="synonym">Nephila clavata</name>
    <dbReference type="NCBI Taxonomy" id="2740835"/>
    <lineage>
        <taxon>Eukaryota</taxon>
        <taxon>Metazoa</taxon>
        <taxon>Ecdysozoa</taxon>
        <taxon>Arthropoda</taxon>
        <taxon>Chelicerata</taxon>
        <taxon>Arachnida</taxon>
        <taxon>Araneae</taxon>
        <taxon>Araneomorphae</taxon>
        <taxon>Entelegynae</taxon>
        <taxon>Araneoidea</taxon>
        <taxon>Nephilidae</taxon>
        <taxon>Trichonephila</taxon>
    </lineage>
</organism>
<proteinExistence type="predicted"/>
<comment type="caution">
    <text evidence="1">The sequence shown here is derived from an EMBL/GenBank/DDBJ whole genome shotgun (WGS) entry which is preliminary data.</text>
</comment>
<protein>
    <submittedName>
        <fullName evidence="1">Uncharacterized protein</fullName>
    </submittedName>
</protein>
<name>A0A8X6KZH5_TRICU</name>
<reference evidence="1" key="1">
    <citation type="submission" date="2020-07" db="EMBL/GenBank/DDBJ databases">
        <title>Multicomponent nature underlies the extraordinary mechanical properties of spider dragline silk.</title>
        <authorList>
            <person name="Kono N."/>
            <person name="Nakamura H."/>
            <person name="Mori M."/>
            <person name="Yoshida Y."/>
            <person name="Ohtoshi R."/>
            <person name="Malay A.D."/>
            <person name="Moran D.A.P."/>
            <person name="Tomita M."/>
            <person name="Numata K."/>
            <person name="Arakawa K."/>
        </authorList>
    </citation>
    <scope>NUCLEOTIDE SEQUENCE</scope>
</reference>
<dbReference type="Proteomes" id="UP000887116">
    <property type="component" value="Unassembled WGS sequence"/>
</dbReference>
<evidence type="ECO:0000313" key="1">
    <source>
        <dbReference type="EMBL" id="GFQ91009.1"/>
    </source>
</evidence>
<evidence type="ECO:0000313" key="2">
    <source>
        <dbReference type="Proteomes" id="UP000887116"/>
    </source>
</evidence>
<gene>
    <name evidence="1" type="ORF">TNCT_174311</name>
</gene>
<dbReference type="EMBL" id="BMAO01003912">
    <property type="protein sequence ID" value="GFQ91009.1"/>
    <property type="molecule type" value="Genomic_DNA"/>
</dbReference>
<dbReference type="AlphaFoldDB" id="A0A8X6KZH5"/>
<sequence>ACSGGQRTSSELQASEVPSLFMGKIKIIWRSPPEHAWYAAKCPGLSLQYTCPRVAQTTLSRLRTGHIKSLIFNGSEKTYSSCRCGFSLPYHCMYWCLCGAFIE</sequence>
<feature type="non-terminal residue" evidence="1">
    <location>
        <position position="1"/>
    </location>
</feature>
<accession>A0A8X6KZH5</accession>
<keyword evidence="2" id="KW-1185">Reference proteome</keyword>
<dbReference type="OrthoDB" id="6433900at2759"/>